<comment type="subcellular location">
    <subcellularLocation>
        <location evidence="1">Membrane</location>
        <topology evidence="1">Multi-pass membrane protein</topology>
    </subcellularLocation>
</comment>
<evidence type="ECO:0000313" key="6">
    <source>
        <dbReference type="EMBL" id="ACT57992.1"/>
    </source>
</evidence>
<evidence type="ECO:0000256" key="5">
    <source>
        <dbReference type="SAM" id="Phobius"/>
    </source>
</evidence>
<keyword evidence="3 5" id="KW-1133">Transmembrane helix</keyword>
<dbReference type="HOGENOM" id="CLU_135915_2_1_5"/>
<dbReference type="RefSeq" id="WP_012778150.1">
    <property type="nucleotide sequence ID" value="NC_012982.1"/>
</dbReference>
<dbReference type="NCBIfam" id="NF037968">
    <property type="entry name" value="SemiSWEET_2"/>
    <property type="match status" value="1"/>
</dbReference>
<organism evidence="6 7">
    <name type="scientific">Hirschia baltica (strain ATCC 49814 / DSM 5838 / IFAM 1418)</name>
    <dbReference type="NCBI Taxonomy" id="582402"/>
    <lineage>
        <taxon>Bacteria</taxon>
        <taxon>Pseudomonadati</taxon>
        <taxon>Pseudomonadota</taxon>
        <taxon>Alphaproteobacteria</taxon>
        <taxon>Hyphomonadales</taxon>
        <taxon>Hyphomonadaceae</taxon>
        <taxon>Hirschia</taxon>
    </lineage>
</organism>
<evidence type="ECO:0000256" key="3">
    <source>
        <dbReference type="ARBA" id="ARBA00022989"/>
    </source>
</evidence>
<dbReference type="eggNOG" id="COG4095">
    <property type="taxonomic scope" value="Bacteria"/>
</dbReference>
<sequence>MPISEIIGLIAASLTTGSFLPQAILALKTRNTDGISLAMYALFTLGVALWFVYGLMVISLPVIIANLITFLLAASILTMKVLNTKSGKKNESHTIDFDVQSVLPSAH</sequence>
<dbReference type="InterPro" id="IPR047662">
    <property type="entry name" value="SemiSWEET"/>
</dbReference>
<dbReference type="EMBL" id="CP001678">
    <property type="protein sequence ID" value="ACT57992.1"/>
    <property type="molecule type" value="Genomic_DNA"/>
</dbReference>
<evidence type="ECO:0000256" key="4">
    <source>
        <dbReference type="ARBA" id="ARBA00023136"/>
    </source>
</evidence>
<dbReference type="AlphaFoldDB" id="C6XLT6"/>
<accession>C6XLT6</accession>
<dbReference type="GO" id="GO:0051119">
    <property type="term" value="F:sugar transmembrane transporter activity"/>
    <property type="evidence" value="ECO:0007669"/>
    <property type="project" value="InterPro"/>
</dbReference>
<feature type="transmembrane region" description="Helical" evidence="5">
    <location>
        <begin position="62"/>
        <end position="82"/>
    </location>
</feature>
<keyword evidence="2 5" id="KW-0812">Transmembrane</keyword>
<dbReference type="Pfam" id="PF04193">
    <property type="entry name" value="PQ-loop"/>
    <property type="match status" value="1"/>
</dbReference>
<name>C6XLT6_HIRBI</name>
<feature type="transmembrane region" description="Helical" evidence="5">
    <location>
        <begin position="37"/>
        <end position="56"/>
    </location>
</feature>
<reference evidence="7" key="1">
    <citation type="journal article" date="2011" name="J. Bacteriol.">
        <title>Genome sequences of eight morphologically diverse alphaproteobacteria.</title>
        <authorList>
            <consortium name="US DOE Joint Genome Institute"/>
            <person name="Brown P.J."/>
            <person name="Kysela D.T."/>
            <person name="Buechlein A."/>
            <person name="Hemmerich C."/>
            <person name="Brun Y.V."/>
        </authorList>
    </citation>
    <scope>NUCLEOTIDE SEQUENCE [LARGE SCALE GENOMIC DNA]</scope>
    <source>
        <strain evidence="7">ATCC 49814 / DSM 5838 / IFAM 1418</strain>
    </source>
</reference>
<dbReference type="OrthoDB" id="9814012at2"/>
<dbReference type="Gene3D" id="1.20.1280.290">
    <property type="match status" value="1"/>
</dbReference>
<protein>
    <recommendedName>
        <fullName evidence="8">MtN3 and saliva related transmembrane protein</fullName>
    </recommendedName>
</protein>
<dbReference type="KEGG" id="hba:Hbal_0290"/>
<dbReference type="GO" id="GO:0016020">
    <property type="term" value="C:membrane"/>
    <property type="evidence" value="ECO:0007669"/>
    <property type="project" value="UniProtKB-SubCell"/>
</dbReference>
<keyword evidence="4 5" id="KW-0472">Membrane</keyword>
<dbReference type="InterPro" id="IPR006603">
    <property type="entry name" value="PQ-loop_rpt"/>
</dbReference>
<keyword evidence="7" id="KW-1185">Reference proteome</keyword>
<feature type="transmembrane region" description="Helical" evidence="5">
    <location>
        <begin position="6"/>
        <end position="25"/>
    </location>
</feature>
<evidence type="ECO:0000313" key="7">
    <source>
        <dbReference type="Proteomes" id="UP000002745"/>
    </source>
</evidence>
<evidence type="ECO:0000256" key="2">
    <source>
        <dbReference type="ARBA" id="ARBA00022692"/>
    </source>
</evidence>
<evidence type="ECO:0008006" key="8">
    <source>
        <dbReference type="Google" id="ProtNLM"/>
    </source>
</evidence>
<proteinExistence type="predicted"/>
<evidence type="ECO:0000256" key="1">
    <source>
        <dbReference type="ARBA" id="ARBA00004141"/>
    </source>
</evidence>
<gene>
    <name evidence="6" type="ordered locus">Hbal_0290</name>
</gene>
<dbReference type="Proteomes" id="UP000002745">
    <property type="component" value="Chromosome"/>
</dbReference>